<feature type="transmembrane region" description="Helical" evidence="1">
    <location>
        <begin position="209"/>
        <end position="227"/>
    </location>
</feature>
<feature type="transmembrane region" description="Helical" evidence="1">
    <location>
        <begin position="152"/>
        <end position="173"/>
    </location>
</feature>
<evidence type="ECO:0000313" key="3">
    <source>
        <dbReference type="Proteomes" id="UP000238081"/>
    </source>
</evidence>
<dbReference type="AlphaFoldDB" id="A0A2S7F6W3"/>
<protein>
    <recommendedName>
        <fullName evidence="4">DUF1189 domain-containing protein</fullName>
    </recommendedName>
</protein>
<evidence type="ECO:0000313" key="2">
    <source>
        <dbReference type="EMBL" id="PPV12479.1"/>
    </source>
</evidence>
<sequence length="265" mass="30091">MKDNTGFLKKFMTSVYDINVFSKYAKEGIIKSIIYILIICTGVGIIKGGVLGYKLNRGINTITQYLQANGKNIYIKDGLLTLDSSIANVNSDIYIYSDKTINEDIDFKEIFYDSKMDLLILKDGIAFNNYGSIYALNYSDMFMGEDINSDRIISGANIFSVVIVTAIIVLNIFEELRDLVFNYLIIVTAVLLISMFMKMVVKYKALWSLVIYASTMPLIIVTILNLIKPNINFDLTFIGGTFTYVVLTLKHIKYEIIQNLSRRKI</sequence>
<name>A0A2S7F6W3_CLOBU</name>
<evidence type="ECO:0000256" key="1">
    <source>
        <dbReference type="SAM" id="Phobius"/>
    </source>
</evidence>
<keyword evidence="1" id="KW-1133">Transmembrane helix</keyword>
<keyword evidence="1" id="KW-0812">Transmembrane</keyword>
<gene>
    <name evidence="2" type="ORF">AWN73_04720</name>
</gene>
<proteinExistence type="predicted"/>
<feature type="transmembrane region" description="Helical" evidence="1">
    <location>
        <begin position="179"/>
        <end position="197"/>
    </location>
</feature>
<feature type="transmembrane region" description="Helical" evidence="1">
    <location>
        <begin position="33"/>
        <end position="53"/>
    </location>
</feature>
<keyword evidence="1" id="KW-0472">Membrane</keyword>
<dbReference type="Proteomes" id="UP000238081">
    <property type="component" value="Unassembled WGS sequence"/>
</dbReference>
<dbReference type="InterPro" id="IPR009574">
    <property type="entry name" value="DUF1189"/>
</dbReference>
<dbReference type="Pfam" id="PF06691">
    <property type="entry name" value="DUF1189"/>
    <property type="match status" value="1"/>
</dbReference>
<reference evidence="2 3" key="1">
    <citation type="submission" date="2016-01" db="EMBL/GenBank/DDBJ databases">
        <title>Characterization of the Clostridium difficile lineages that are prevalent in Hong Kong and China.</title>
        <authorList>
            <person name="Kwok J.S.-L."/>
            <person name="Lam W.-Y."/>
            <person name="Ip M."/>
            <person name="Chan T.-F."/>
            <person name="Hawkey P.M."/>
            <person name="Tsui S.K.-W."/>
        </authorList>
    </citation>
    <scope>NUCLEOTIDE SEQUENCE [LARGE SCALE GENOMIC DNA]</scope>
    <source>
        <strain evidence="2 3">300064</strain>
    </source>
</reference>
<accession>A0A2S7F6W3</accession>
<comment type="caution">
    <text evidence="2">The sequence shown here is derived from an EMBL/GenBank/DDBJ whole genome shotgun (WGS) entry which is preliminary data.</text>
</comment>
<organism evidence="2 3">
    <name type="scientific">Clostridium butyricum</name>
    <dbReference type="NCBI Taxonomy" id="1492"/>
    <lineage>
        <taxon>Bacteria</taxon>
        <taxon>Bacillati</taxon>
        <taxon>Bacillota</taxon>
        <taxon>Clostridia</taxon>
        <taxon>Eubacteriales</taxon>
        <taxon>Clostridiaceae</taxon>
        <taxon>Clostridium</taxon>
    </lineage>
</organism>
<evidence type="ECO:0008006" key="4">
    <source>
        <dbReference type="Google" id="ProtNLM"/>
    </source>
</evidence>
<dbReference type="EMBL" id="LRDH01000140">
    <property type="protein sequence ID" value="PPV12479.1"/>
    <property type="molecule type" value="Genomic_DNA"/>
</dbReference>
<dbReference type="RefSeq" id="WP_043664337.1">
    <property type="nucleotide sequence ID" value="NZ_JSEG01000011.1"/>
</dbReference>